<proteinExistence type="predicted"/>
<name>I3W160_9MICC</name>
<reference evidence="1" key="1">
    <citation type="submission" date="2012-01" db="EMBL/GenBank/DDBJ databases">
        <authorList>
            <person name="Summers A.O."/>
            <person name="Wireman J."/>
            <person name="Sale K."/>
        </authorList>
    </citation>
    <scope>NUCLEOTIDE SEQUENCE</scope>
    <source>
        <strain evidence="1">J3-40</strain>
        <plasmid evidence="1">pJ340-69</plasmid>
    </source>
</reference>
<sequence>MSRKSWPVACSPGTEADSKLAAKFGANSRYPRLEKGEIDSGGKLV</sequence>
<protein>
    <submittedName>
        <fullName evidence="1">Uncharacterized protein</fullName>
    </submittedName>
</protein>
<dbReference type="AlphaFoldDB" id="I3W160"/>
<organism evidence="1">
    <name type="scientific">Arthrobacter sp. J3.40</name>
    <dbReference type="NCBI Taxonomy" id="347209"/>
    <lineage>
        <taxon>Bacteria</taxon>
        <taxon>Bacillati</taxon>
        <taxon>Actinomycetota</taxon>
        <taxon>Actinomycetes</taxon>
        <taxon>Micrococcales</taxon>
        <taxon>Micrococcaceae</taxon>
        <taxon>Arthrobacter</taxon>
    </lineage>
</organism>
<dbReference type="EMBL" id="JQ418528">
    <property type="protein sequence ID" value="AFK89337.1"/>
    <property type="molecule type" value="Genomic_DNA"/>
</dbReference>
<evidence type="ECO:0000313" key="1">
    <source>
        <dbReference type="EMBL" id="AFK89337.1"/>
    </source>
</evidence>
<accession>I3W160</accession>
<keyword evidence="1" id="KW-0614">Plasmid</keyword>
<geneLocation type="plasmid" evidence="1">
    <name>pJ340-69</name>
</geneLocation>